<evidence type="ECO:0000313" key="5">
    <source>
        <dbReference type="EMBL" id="GGX17917.1"/>
    </source>
</evidence>
<dbReference type="InterPro" id="IPR000873">
    <property type="entry name" value="AMP-dep_synth/lig_dom"/>
</dbReference>
<dbReference type="PANTHER" id="PTHR43767:SF1">
    <property type="entry name" value="NONRIBOSOMAL PEPTIDE SYNTHASE PES1 (EUROFUNG)-RELATED"/>
    <property type="match status" value="1"/>
</dbReference>
<dbReference type="InterPro" id="IPR050237">
    <property type="entry name" value="ATP-dep_AMP-bd_enzyme"/>
</dbReference>
<accession>A0A918N2E8</accession>
<comment type="caution">
    <text evidence="5">The sequence shown here is derived from an EMBL/GenBank/DDBJ whole genome shotgun (WGS) entry which is preliminary data.</text>
</comment>
<evidence type="ECO:0000313" key="6">
    <source>
        <dbReference type="Proteomes" id="UP000601108"/>
    </source>
</evidence>
<comment type="similarity">
    <text evidence="1">Belongs to the ATP-dependent AMP-binding enzyme family.</text>
</comment>
<protein>
    <submittedName>
        <fullName evidence="5">Acyl-CoA synthetase</fullName>
    </submittedName>
</protein>
<dbReference type="Proteomes" id="UP000601108">
    <property type="component" value="Unassembled WGS sequence"/>
</dbReference>
<organism evidence="5 6">
    <name type="scientific">Aquimarina muelleri</name>
    <dbReference type="NCBI Taxonomy" id="279356"/>
    <lineage>
        <taxon>Bacteria</taxon>
        <taxon>Pseudomonadati</taxon>
        <taxon>Bacteroidota</taxon>
        <taxon>Flavobacteriia</taxon>
        <taxon>Flavobacteriales</taxon>
        <taxon>Flavobacteriaceae</taxon>
        <taxon>Aquimarina</taxon>
    </lineage>
</organism>
<dbReference type="PANTHER" id="PTHR43767">
    <property type="entry name" value="LONG-CHAIN-FATTY-ACID--COA LIGASE"/>
    <property type="match status" value="1"/>
</dbReference>
<dbReference type="InterPro" id="IPR042099">
    <property type="entry name" value="ANL_N_sf"/>
</dbReference>
<dbReference type="AlphaFoldDB" id="A0A918N2E8"/>
<dbReference type="SUPFAM" id="SSF56801">
    <property type="entry name" value="Acetyl-CoA synthetase-like"/>
    <property type="match status" value="1"/>
</dbReference>
<reference evidence="5 6" key="1">
    <citation type="journal article" date="2014" name="Int. J. Syst. Evol. Microbiol.">
        <title>Complete genome sequence of Corynebacterium casei LMG S-19264T (=DSM 44701T), isolated from a smear-ripened cheese.</title>
        <authorList>
            <consortium name="US DOE Joint Genome Institute (JGI-PGF)"/>
            <person name="Walter F."/>
            <person name="Albersmeier A."/>
            <person name="Kalinowski J."/>
            <person name="Ruckert C."/>
        </authorList>
    </citation>
    <scope>NUCLEOTIDE SEQUENCE [LARGE SCALE GENOMIC DNA]</scope>
    <source>
        <strain evidence="5 6">KCTC 12285</strain>
    </source>
</reference>
<dbReference type="Pfam" id="PF00501">
    <property type="entry name" value="AMP-binding"/>
    <property type="match status" value="1"/>
</dbReference>
<dbReference type="Gene3D" id="3.40.50.12780">
    <property type="entry name" value="N-terminal domain of ligase-like"/>
    <property type="match status" value="1"/>
</dbReference>
<evidence type="ECO:0000259" key="4">
    <source>
        <dbReference type="Pfam" id="PF13193"/>
    </source>
</evidence>
<keyword evidence="6" id="KW-1185">Reference proteome</keyword>
<evidence type="ECO:0000259" key="3">
    <source>
        <dbReference type="Pfam" id="PF00501"/>
    </source>
</evidence>
<evidence type="ECO:0000256" key="2">
    <source>
        <dbReference type="ARBA" id="ARBA00022598"/>
    </source>
</evidence>
<dbReference type="InterPro" id="IPR045851">
    <property type="entry name" value="AMP-bd_C_sf"/>
</dbReference>
<feature type="domain" description="AMP-binding enzyme C-terminal" evidence="4">
    <location>
        <begin position="433"/>
        <end position="508"/>
    </location>
</feature>
<keyword evidence="2" id="KW-0436">Ligase</keyword>
<dbReference type="Pfam" id="PF13193">
    <property type="entry name" value="AMP-binding_C"/>
    <property type="match status" value="1"/>
</dbReference>
<dbReference type="EMBL" id="BMWS01000011">
    <property type="protein sequence ID" value="GGX17917.1"/>
    <property type="molecule type" value="Genomic_DNA"/>
</dbReference>
<dbReference type="Gene3D" id="3.30.300.30">
    <property type="match status" value="1"/>
</dbReference>
<gene>
    <name evidence="5" type="ORF">GCM10007384_19200</name>
</gene>
<evidence type="ECO:0000256" key="1">
    <source>
        <dbReference type="ARBA" id="ARBA00006432"/>
    </source>
</evidence>
<name>A0A918N2E8_9FLAO</name>
<sequence length="527" mass="59351">MNHDEVIKKTLADTTVLLSKSYKDKTAIIAQDISLTYLEFDQHTNQIANGLLKEGIKPEARIVFLGKDTHINYEVLYGCAKAKAVLVPINWRLSPQEILTIIEDAEAEILFVDQAFYAIISQIEQQLIGLTKIIGYNKPHSSWSDYTQWRSVQEKTPPNLLYDTEDVVLQMYTSGTTGKPKGVQLSNDSFFRLLDTMQSKHNDLWMDINGTDILLHCVPFFHIGGLWWGVQSLIAGATLIMQETFIAWQALEYIEKYKITKMAMVPAMLQFMLSEPNSDIADLSSLKGFLYGGSPINPPLMRRAIGILNCDFYQIYGMTETGNMAVCLRPEDHIDISKDCIKAAGKPLPGVVIKVVTPDFIDVPLGTIGEICIQSPSNMVGYWKREEATKNTLIDGWIRTGDAGYIDADGYVYICDRIKDMIICSGENIYPAEIEAVLSEHSAIEEIAVIGIPDERWGETAKAFIVLNAGYSLKKRELINYARGKIADYKIPQSIEIVEALPRNSSGKIMKRVLREPYWEKKERLVN</sequence>
<dbReference type="FunFam" id="3.30.300.30:FF:000008">
    <property type="entry name" value="2,3-dihydroxybenzoate-AMP ligase"/>
    <property type="match status" value="1"/>
</dbReference>
<dbReference type="NCBIfam" id="NF004837">
    <property type="entry name" value="PRK06187.1"/>
    <property type="match status" value="1"/>
</dbReference>
<dbReference type="GO" id="GO:0016878">
    <property type="term" value="F:acid-thiol ligase activity"/>
    <property type="evidence" value="ECO:0007669"/>
    <property type="project" value="UniProtKB-ARBA"/>
</dbReference>
<dbReference type="InterPro" id="IPR025110">
    <property type="entry name" value="AMP-bd_C"/>
</dbReference>
<proteinExistence type="inferred from homology"/>
<feature type="domain" description="AMP-dependent synthetase/ligase" evidence="3">
    <location>
        <begin position="21"/>
        <end position="383"/>
    </location>
</feature>